<name>A0A841BS74_9ACTN</name>
<proteinExistence type="predicted"/>
<gene>
    <name evidence="2" type="ORF">F4553_003142</name>
</gene>
<evidence type="ECO:0000256" key="1">
    <source>
        <dbReference type="SAM" id="MobiDB-lite"/>
    </source>
</evidence>
<comment type="caution">
    <text evidence="2">The sequence shown here is derived from an EMBL/GenBank/DDBJ whole genome shotgun (WGS) entry which is preliminary data.</text>
</comment>
<sequence length="60" mass="6405">MSAQLTSALPTDAPTGTDDDAAAAPDGQHHPLAEPDEHQCSCGRLREECVRDTVRSLWSS</sequence>
<feature type="region of interest" description="Disordered" evidence="1">
    <location>
        <begin position="1"/>
        <end position="39"/>
    </location>
</feature>
<dbReference type="AlphaFoldDB" id="A0A841BS74"/>
<dbReference type="Proteomes" id="UP000587527">
    <property type="component" value="Unassembled WGS sequence"/>
</dbReference>
<organism evidence="2 3">
    <name type="scientific">Allocatelliglobosispora scoriae</name>
    <dbReference type="NCBI Taxonomy" id="643052"/>
    <lineage>
        <taxon>Bacteria</taxon>
        <taxon>Bacillati</taxon>
        <taxon>Actinomycetota</taxon>
        <taxon>Actinomycetes</taxon>
        <taxon>Micromonosporales</taxon>
        <taxon>Micromonosporaceae</taxon>
        <taxon>Allocatelliglobosispora</taxon>
    </lineage>
</organism>
<protein>
    <submittedName>
        <fullName evidence="2">Uncharacterized protein</fullName>
    </submittedName>
</protein>
<feature type="compositionally biased region" description="Basic and acidic residues" evidence="1">
    <location>
        <begin position="27"/>
        <end position="39"/>
    </location>
</feature>
<dbReference type="RefSeq" id="WP_184836618.1">
    <property type="nucleotide sequence ID" value="NZ_JACHMN010000002.1"/>
</dbReference>
<dbReference type="EMBL" id="JACHMN010000002">
    <property type="protein sequence ID" value="MBB5869763.1"/>
    <property type="molecule type" value="Genomic_DNA"/>
</dbReference>
<reference evidence="2 3" key="1">
    <citation type="submission" date="2020-08" db="EMBL/GenBank/DDBJ databases">
        <title>Sequencing the genomes of 1000 actinobacteria strains.</title>
        <authorList>
            <person name="Klenk H.-P."/>
        </authorList>
    </citation>
    <scope>NUCLEOTIDE SEQUENCE [LARGE SCALE GENOMIC DNA]</scope>
    <source>
        <strain evidence="2 3">DSM 45362</strain>
    </source>
</reference>
<keyword evidence="3" id="KW-1185">Reference proteome</keyword>
<accession>A0A841BS74</accession>
<evidence type="ECO:0000313" key="3">
    <source>
        <dbReference type="Proteomes" id="UP000587527"/>
    </source>
</evidence>
<evidence type="ECO:0000313" key="2">
    <source>
        <dbReference type="EMBL" id="MBB5869763.1"/>
    </source>
</evidence>
<feature type="compositionally biased region" description="Low complexity" evidence="1">
    <location>
        <begin position="10"/>
        <end position="26"/>
    </location>
</feature>